<dbReference type="EMBL" id="JAVXUP010000422">
    <property type="protein sequence ID" value="KAK3028344.1"/>
    <property type="molecule type" value="Genomic_DNA"/>
</dbReference>
<feature type="domain" description="Late embryogenesis abundant protein LEA-2 subgroup" evidence="5">
    <location>
        <begin position="4"/>
        <end position="88"/>
    </location>
</feature>
<comment type="subcellular location">
    <subcellularLocation>
        <location evidence="1">Membrane</location>
        <topology evidence="1">Single-pass membrane protein</topology>
    </subcellularLocation>
</comment>
<dbReference type="Pfam" id="PF03168">
    <property type="entry name" value="LEA_2"/>
    <property type="match status" value="1"/>
</dbReference>
<evidence type="ECO:0000313" key="7">
    <source>
        <dbReference type="Proteomes" id="UP001188597"/>
    </source>
</evidence>
<dbReference type="AlphaFoldDB" id="A0AA88WK61"/>
<reference evidence="6" key="1">
    <citation type="submission" date="2022-12" db="EMBL/GenBank/DDBJ databases">
        <title>Draft genome assemblies for two species of Escallonia (Escalloniales).</title>
        <authorList>
            <person name="Chanderbali A."/>
            <person name="Dervinis C."/>
            <person name="Anghel I."/>
            <person name="Soltis D."/>
            <person name="Soltis P."/>
            <person name="Zapata F."/>
        </authorList>
    </citation>
    <scope>NUCLEOTIDE SEQUENCE</scope>
    <source>
        <strain evidence="6">UCBG64.0493</strain>
        <tissue evidence="6">Leaf</tissue>
    </source>
</reference>
<protein>
    <recommendedName>
        <fullName evidence="5">Late embryogenesis abundant protein LEA-2 subgroup domain-containing protein</fullName>
    </recommendedName>
</protein>
<keyword evidence="2" id="KW-0812">Transmembrane</keyword>
<keyword evidence="7" id="KW-1185">Reference proteome</keyword>
<keyword evidence="4" id="KW-0472">Membrane</keyword>
<gene>
    <name evidence="6" type="ORF">RJ639_037806</name>
</gene>
<dbReference type="Proteomes" id="UP001188597">
    <property type="component" value="Unassembled WGS sequence"/>
</dbReference>
<comment type="caution">
    <text evidence="6">The sequence shown here is derived from an EMBL/GenBank/DDBJ whole genome shotgun (WGS) entry which is preliminary data.</text>
</comment>
<evidence type="ECO:0000256" key="2">
    <source>
        <dbReference type="ARBA" id="ARBA00022692"/>
    </source>
</evidence>
<evidence type="ECO:0000256" key="1">
    <source>
        <dbReference type="ARBA" id="ARBA00004167"/>
    </source>
</evidence>
<evidence type="ECO:0000313" key="6">
    <source>
        <dbReference type="EMBL" id="KAK3028344.1"/>
    </source>
</evidence>
<keyword evidence="3" id="KW-1133">Transmembrane helix</keyword>
<dbReference type="GO" id="GO:0098542">
    <property type="term" value="P:defense response to other organism"/>
    <property type="evidence" value="ECO:0007669"/>
    <property type="project" value="InterPro"/>
</dbReference>
<name>A0AA88WK61_9ASTE</name>
<accession>A0AA88WK61</accession>
<sequence>MDLTIKVWNPDLYSMNYGSLVVSIGYRGKGLGFVSLSRGHVRPRGASYVDATPELDGVEVMSDVFLLLEDLARGSIPFDTVTEVRGLLGLSIFRLPLKGVD</sequence>
<organism evidence="6 7">
    <name type="scientific">Escallonia herrerae</name>
    <dbReference type="NCBI Taxonomy" id="1293975"/>
    <lineage>
        <taxon>Eukaryota</taxon>
        <taxon>Viridiplantae</taxon>
        <taxon>Streptophyta</taxon>
        <taxon>Embryophyta</taxon>
        <taxon>Tracheophyta</taxon>
        <taxon>Spermatophyta</taxon>
        <taxon>Magnoliopsida</taxon>
        <taxon>eudicotyledons</taxon>
        <taxon>Gunneridae</taxon>
        <taxon>Pentapetalae</taxon>
        <taxon>asterids</taxon>
        <taxon>campanulids</taxon>
        <taxon>Escalloniales</taxon>
        <taxon>Escalloniaceae</taxon>
        <taxon>Escallonia</taxon>
    </lineage>
</organism>
<dbReference type="InterPro" id="IPR044839">
    <property type="entry name" value="NDR1-like"/>
</dbReference>
<evidence type="ECO:0000256" key="3">
    <source>
        <dbReference type="ARBA" id="ARBA00022989"/>
    </source>
</evidence>
<dbReference type="PANTHER" id="PTHR31234">
    <property type="entry name" value="LATE EMBRYOGENESIS ABUNDANT (LEA) HYDROXYPROLINE-RICH GLYCOPROTEIN FAMILY"/>
    <property type="match status" value="1"/>
</dbReference>
<evidence type="ECO:0000256" key="4">
    <source>
        <dbReference type="ARBA" id="ARBA00023136"/>
    </source>
</evidence>
<dbReference type="InterPro" id="IPR004864">
    <property type="entry name" value="LEA_2"/>
</dbReference>
<dbReference type="PANTHER" id="PTHR31234:SF69">
    <property type="entry name" value="EXPRESSED PROTEIN"/>
    <property type="match status" value="1"/>
</dbReference>
<dbReference type="GO" id="GO:0016020">
    <property type="term" value="C:membrane"/>
    <property type="evidence" value="ECO:0007669"/>
    <property type="project" value="UniProtKB-SubCell"/>
</dbReference>
<proteinExistence type="predicted"/>
<evidence type="ECO:0000259" key="5">
    <source>
        <dbReference type="Pfam" id="PF03168"/>
    </source>
</evidence>